<name>A0A2P2QCD9_RHIMU</name>
<dbReference type="EMBL" id="GGEC01084151">
    <property type="protein sequence ID" value="MBX64635.1"/>
    <property type="molecule type" value="Transcribed_RNA"/>
</dbReference>
<organism evidence="1">
    <name type="scientific">Rhizophora mucronata</name>
    <name type="common">Asiatic mangrove</name>
    <dbReference type="NCBI Taxonomy" id="61149"/>
    <lineage>
        <taxon>Eukaryota</taxon>
        <taxon>Viridiplantae</taxon>
        <taxon>Streptophyta</taxon>
        <taxon>Embryophyta</taxon>
        <taxon>Tracheophyta</taxon>
        <taxon>Spermatophyta</taxon>
        <taxon>Magnoliopsida</taxon>
        <taxon>eudicotyledons</taxon>
        <taxon>Gunneridae</taxon>
        <taxon>Pentapetalae</taxon>
        <taxon>rosids</taxon>
        <taxon>fabids</taxon>
        <taxon>Malpighiales</taxon>
        <taxon>Rhizophoraceae</taxon>
        <taxon>Rhizophora</taxon>
    </lineage>
</organism>
<accession>A0A2P2QCD9</accession>
<sequence>MAKNSFANAIKLGM</sequence>
<evidence type="ECO:0000313" key="1">
    <source>
        <dbReference type="EMBL" id="MBX64635.1"/>
    </source>
</evidence>
<protein>
    <submittedName>
        <fullName evidence="1">Uncharacterized protein</fullName>
    </submittedName>
</protein>
<reference evidence="1" key="1">
    <citation type="submission" date="2018-02" db="EMBL/GenBank/DDBJ databases">
        <title>Rhizophora mucronata_Transcriptome.</title>
        <authorList>
            <person name="Meera S.P."/>
            <person name="Sreeshan A."/>
            <person name="Augustine A."/>
        </authorList>
    </citation>
    <scope>NUCLEOTIDE SEQUENCE</scope>
    <source>
        <tissue evidence="1">Leaf</tissue>
    </source>
</reference>
<proteinExistence type="predicted"/>